<dbReference type="InterPro" id="IPR016181">
    <property type="entry name" value="Acyl_CoA_acyltransferase"/>
</dbReference>
<dbReference type="EMBL" id="KZ988718">
    <property type="protein sequence ID" value="RKP11686.1"/>
    <property type="molecule type" value="Genomic_DNA"/>
</dbReference>
<proteinExistence type="predicted"/>
<feature type="domain" description="N-acetyltransferase" evidence="1">
    <location>
        <begin position="10"/>
        <end position="155"/>
    </location>
</feature>
<dbReference type="GO" id="GO:0006048">
    <property type="term" value="P:UDP-N-acetylglucosamine biosynthetic process"/>
    <property type="evidence" value="ECO:0007669"/>
    <property type="project" value="UniProtKB-UniPathway"/>
</dbReference>
<dbReference type="Gene3D" id="3.40.630.30">
    <property type="match status" value="1"/>
</dbReference>
<keyword evidence="2" id="KW-0808">Transferase</keyword>
<dbReference type="OrthoDB" id="329272at2759"/>
<evidence type="ECO:0000313" key="3">
    <source>
        <dbReference type="Proteomes" id="UP000267251"/>
    </source>
</evidence>
<evidence type="ECO:0000313" key="2">
    <source>
        <dbReference type="EMBL" id="RKP11686.1"/>
    </source>
</evidence>
<dbReference type="CDD" id="cd04301">
    <property type="entry name" value="NAT_SF"/>
    <property type="match status" value="1"/>
</dbReference>
<dbReference type="SUPFAM" id="SSF55729">
    <property type="entry name" value="Acyl-CoA N-acyltransferases (Nat)"/>
    <property type="match status" value="1"/>
</dbReference>
<protein>
    <submittedName>
        <fullName evidence="2">Acyl-CoA N-acyltransferase</fullName>
    </submittedName>
</protein>
<sequence>MPEKTQCTIQVFKVHTLREMQEAWRIRNVVFVQGQGISLEGELDGLDDQADHWLAFCTTHGPVGTIRLVEHAAQEGTCKFGRLAVLPSHRGTGVGKALMRAMHDVTEVQGRYRTIMCHAQQDKIGFYQSLGYELLPGDTFYQERIPHRKMRKLILSQVDKSI</sequence>
<dbReference type="InterPro" id="IPR000182">
    <property type="entry name" value="GNAT_dom"/>
</dbReference>
<keyword evidence="2" id="KW-0012">Acyltransferase</keyword>
<accession>A0A4P9XZ02</accession>
<organism evidence="2 3">
    <name type="scientific">Piptocephalis cylindrospora</name>
    <dbReference type="NCBI Taxonomy" id="1907219"/>
    <lineage>
        <taxon>Eukaryota</taxon>
        <taxon>Fungi</taxon>
        <taxon>Fungi incertae sedis</taxon>
        <taxon>Zoopagomycota</taxon>
        <taxon>Zoopagomycotina</taxon>
        <taxon>Zoopagomycetes</taxon>
        <taxon>Zoopagales</taxon>
        <taxon>Piptocephalidaceae</taxon>
        <taxon>Piptocephalis</taxon>
    </lineage>
</organism>
<dbReference type="GO" id="GO:0016747">
    <property type="term" value="F:acyltransferase activity, transferring groups other than amino-acyl groups"/>
    <property type="evidence" value="ECO:0007669"/>
    <property type="project" value="InterPro"/>
</dbReference>
<dbReference type="AlphaFoldDB" id="A0A4P9XZ02"/>
<dbReference type="Pfam" id="PF13508">
    <property type="entry name" value="Acetyltransf_7"/>
    <property type="match status" value="1"/>
</dbReference>
<reference evidence="3" key="1">
    <citation type="journal article" date="2018" name="Nat. Microbiol.">
        <title>Leveraging single-cell genomics to expand the fungal tree of life.</title>
        <authorList>
            <person name="Ahrendt S.R."/>
            <person name="Quandt C.A."/>
            <person name="Ciobanu D."/>
            <person name="Clum A."/>
            <person name="Salamov A."/>
            <person name="Andreopoulos B."/>
            <person name="Cheng J.F."/>
            <person name="Woyke T."/>
            <person name="Pelin A."/>
            <person name="Henrissat B."/>
            <person name="Reynolds N.K."/>
            <person name="Benny G.L."/>
            <person name="Smith M.E."/>
            <person name="James T.Y."/>
            <person name="Grigoriev I.V."/>
        </authorList>
    </citation>
    <scope>NUCLEOTIDE SEQUENCE [LARGE SCALE GENOMIC DNA]</scope>
</reference>
<keyword evidence="3" id="KW-1185">Reference proteome</keyword>
<evidence type="ECO:0000259" key="1">
    <source>
        <dbReference type="PROSITE" id="PS51186"/>
    </source>
</evidence>
<dbReference type="UniPathway" id="UPA00113">
    <property type="reaction ID" value="UER00529"/>
</dbReference>
<dbReference type="PROSITE" id="PS51186">
    <property type="entry name" value="GNAT"/>
    <property type="match status" value="1"/>
</dbReference>
<name>A0A4P9XZ02_9FUNG</name>
<dbReference type="Proteomes" id="UP000267251">
    <property type="component" value="Unassembled WGS sequence"/>
</dbReference>
<gene>
    <name evidence="2" type="ORF">BJ684DRAFT_21733</name>
</gene>